<evidence type="ECO:0000313" key="1">
    <source>
        <dbReference type="EMBL" id="KEC56574.1"/>
    </source>
</evidence>
<name>A0A067W9T7_9HYPH</name>
<dbReference type="Proteomes" id="UP000027015">
    <property type="component" value="Unassembled WGS sequence"/>
</dbReference>
<dbReference type="HOGENOM" id="CLU_199551_1_0_5"/>
<accession>A0A067W9T7</accession>
<sequence length="75" mass="8670">MIWWMKRNLMVIGAVLSAFFIALTKAFTLGKKIEQQKQTEKILKSATTRLEIENEVNKKSDTDVRAELSSWLRGK</sequence>
<comment type="caution">
    <text evidence="1">The sequence shown here is derived from an EMBL/GenBank/DDBJ whole genome shotgun (WGS) entry which is preliminary data.</text>
</comment>
<dbReference type="RefSeq" id="WP_034457691.1">
    <property type="nucleotide sequence ID" value="NZ_CADEAH010000002.1"/>
</dbReference>
<gene>
    <name evidence="1" type="ORF">O9A_00068</name>
</gene>
<reference evidence="1 2" key="1">
    <citation type="submission" date="2012-04" db="EMBL/GenBank/DDBJ databases">
        <title>The Genome Sequence of Bartonella koehlerae C-29.</title>
        <authorList>
            <consortium name="The Broad Institute Genome Sequencing Platform"/>
            <consortium name="The Broad Institute Genome Sequencing Center for Infectious Disease"/>
            <person name="Feldgarden M."/>
            <person name="Kirby J."/>
            <person name="Kosoy M."/>
            <person name="Birtles R."/>
            <person name="Probert W.S."/>
            <person name="Chiaraviglio L."/>
            <person name="Walker B."/>
            <person name="Young S.K."/>
            <person name="Zeng Q."/>
            <person name="Gargeya S."/>
            <person name="Fitzgerald M."/>
            <person name="Haas B."/>
            <person name="Abouelleil A."/>
            <person name="Alvarado L."/>
            <person name="Arachchi H.M."/>
            <person name="Berlin A.M."/>
            <person name="Chapman S.B."/>
            <person name="Goldberg J."/>
            <person name="Griggs A."/>
            <person name="Gujja S."/>
            <person name="Hansen M."/>
            <person name="Howarth C."/>
            <person name="Imamovic A."/>
            <person name="Larimer J."/>
            <person name="McCowen C."/>
            <person name="Montmayeur A."/>
            <person name="Murphy C."/>
            <person name="Neiman D."/>
            <person name="Pearson M."/>
            <person name="Priest M."/>
            <person name="Roberts A."/>
            <person name="Saif S."/>
            <person name="Shea T."/>
            <person name="Sisk P."/>
            <person name="Sykes S."/>
            <person name="Wortman J."/>
            <person name="Nusbaum C."/>
            <person name="Birren B."/>
        </authorList>
    </citation>
    <scope>NUCLEOTIDE SEQUENCE [LARGE SCALE GENOMIC DNA]</scope>
    <source>
        <strain evidence="1 2">C-29</strain>
    </source>
</reference>
<organism evidence="1 2">
    <name type="scientific">Bartonella koehlerae C-29</name>
    <dbReference type="NCBI Taxonomy" id="1134510"/>
    <lineage>
        <taxon>Bacteria</taxon>
        <taxon>Pseudomonadati</taxon>
        <taxon>Pseudomonadota</taxon>
        <taxon>Alphaproteobacteria</taxon>
        <taxon>Hyphomicrobiales</taxon>
        <taxon>Bartonellaceae</taxon>
        <taxon>Bartonella</taxon>
    </lineage>
</organism>
<keyword evidence="2" id="KW-1185">Reference proteome</keyword>
<dbReference type="EMBL" id="AHPL01000001">
    <property type="protein sequence ID" value="KEC56574.1"/>
    <property type="molecule type" value="Genomic_DNA"/>
</dbReference>
<dbReference type="AlphaFoldDB" id="A0A067W9T7"/>
<dbReference type="STRING" id="1134510.O9A_00068"/>
<dbReference type="OrthoDB" id="7925780at2"/>
<proteinExistence type="predicted"/>
<protein>
    <submittedName>
        <fullName evidence="1">Uncharacterized protein</fullName>
    </submittedName>
</protein>
<dbReference type="eggNOG" id="ENOG503140A">
    <property type="taxonomic scope" value="Bacteria"/>
</dbReference>
<dbReference type="PATRIC" id="fig|1134510.3.peg.100"/>
<evidence type="ECO:0000313" key="2">
    <source>
        <dbReference type="Proteomes" id="UP000027015"/>
    </source>
</evidence>